<keyword evidence="2" id="KW-1185">Reference proteome</keyword>
<evidence type="ECO:0000313" key="1">
    <source>
        <dbReference type="EMBL" id="KAI4868457.1"/>
    </source>
</evidence>
<evidence type="ECO:0000313" key="2">
    <source>
        <dbReference type="Proteomes" id="UP001497700"/>
    </source>
</evidence>
<gene>
    <name evidence="1" type="ORF">F4820DRAFT_410280</name>
</gene>
<accession>A0ACB9ZAU8</accession>
<dbReference type="EMBL" id="MU393438">
    <property type="protein sequence ID" value="KAI4868457.1"/>
    <property type="molecule type" value="Genomic_DNA"/>
</dbReference>
<dbReference type="Proteomes" id="UP001497700">
    <property type="component" value="Unassembled WGS sequence"/>
</dbReference>
<reference evidence="1 2" key="1">
    <citation type="journal article" date="2022" name="New Phytol.">
        <title>Ecological generalism drives hyperdiversity of secondary metabolite gene clusters in xylarialean endophytes.</title>
        <authorList>
            <person name="Franco M.E.E."/>
            <person name="Wisecaver J.H."/>
            <person name="Arnold A.E."/>
            <person name="Ju Y.M."/>
            <person name="Slot J.C."/>
            <person name="Ahrendt S."/>
            <person name="Moore L.P."/>
            <person name="Eastman K.E."/>
            <person name="Scott K."/>
            <person name="Konkel Z."/>
            <person name="Mondo S.J."/>
            <person name="Kuo A."/>
            <person name="Hayes R.D."/>
            <person name="Haridas S."/>
            <person name="Andreopoulos B."/>
            <person name="Riley R."/>
            <person name="LaButti K."/>
            <person name="Pangilinan J."/>
            <person name="Lipzen A."/>
            <person name="Amirebrahimi M."/>
            <person name="Yan J."/>
            <person name="Adam C."/>
            <person name="Keymanesh K."/>
            <person name="Ng V."/>
            <person name="Louie K."/>
            <person name="Northen T."/>
            <person name="Drula E."/>
            <person name="Henrissat B."/>
            <person name="Hsieh H.M."/>
            <person name="Youens-Clark K."/>
            <person name="Lutzoni F."/>
            <person name="Miadlikowska J."/>
            <person name="Eastwood D.C."/>
            <person name="Hamelin R.C."/>
            <person name="Grigoriev I.V."/>
            <person name="U'Ren J.M."/>
        </authorList>
    </citation>
    <scope>NUCLEOTIDE SEQUENCE [LARGE SCALE GENOMIC DNA]</scope>
    <source>
        <strain evidence="1 2">CBS 119005</strain>
    </source>
</reference>
<protein>
    <submittedName>
        <fullName evidence="1">Glycosyltransferase family 2 protein</fullName>
    </submittedName>
</protein>
<organism evidence="1 2">
    <name type="scientific">Hypoxylon rubiginosum</name>
    <dbReference type="NCBI Taxonomy" id="110542"/>
    <lineage>
        <taxon>Eukaryota</taxon>
        <taxon>Fungi</taxon>
        <taxon>Dikarya</taxon>
        <taxon>Ascomycota</taxon>
        <taxon>Pezizomycotina</taxon>
        <taxon>Sordariomycetes</taxon>
        <taxon>Xylariomycetidae</taxon>
        <taxon>Xylariales</taxon>
        <taxon>Hypoxylaceae</taxon>
        <taxon>Hypoxylon</taxon>
    </lineage>
</organism>
<comment type="caution">
    <text evidence="1">The sequence shown here is derived from an EMBL/GenBank/DDBJ whole genome shotgun (WGS) entry which is preliminary data.</text>
</comment>
<name>A0ACB9ZAU8_9PEZI</name>
<proteinExistence type="predicted"/>
<sequence length="809" mass="92308">MSKIVATDFPPQIPGRSLDRRPKVSTSSSSPSSSSPSKSPSSSASGYDEGDLADLPPLTVNETTSVLATEAIDPKLIEKGKRKVARHKWIAIGCIFSVNFMFIFASWYWPQLFYVYLPFISLPLVLNCVMIFNIIVASLKNSVWKPKKILPEKPEELVLLMPCYNETFEECSRSLNSLVDQINISHHKKAIMVICDGKVRGPGMEKTTGDYLNQDIFVERTERKFIRAAYVAWDGQSMDIEITRGMFKGIPYFCIVKQQNQGKRDSLIVIRSFVHNFNLRHQRPKVIFRPEFFKAMTDFLVHDAGMNHCEFLVGMDADTVFAKDCISRLLEESHYPGTVGVCGYVSVDFTNKKWNIWAIYQNAEYTIAQGLRRLHQSLVTKKVSCLPGCCQLLRVCEETCGDFILIQEFGYHPRPTDGIIKRIRATASEDRNHVCLMLMKFRKAKTRQALRAYAYTDVPQTLAVFLSQRRRWTLGATSNDLMLFLESNIRFNFWERIVALSNVLTWILNFFVIASLGCMIYAFMHQPFWLIMVFASVMIIPLCYYISLAVWLCRSWVERRQFLMGLAIFTTCGPFINIGVTLYACVYMDNFGWGKTRKVIAETAEAEEPDIETQHERFAEAVHNREKIVGTLVPDEENQLDPTVYMTPFTVPTTSRQTLPGTEGRTDDATPSPGFVGAQSTKGAADTDDDGYPIYRTESNKIHTYNRRASSAVEPYFTDRDRRMSVREPHHTHITEPHPTHNPHRRSSAATHDSSPRRRSSARHESSARRQSSVRYESSARRDSSVGRRPSARPPHTPEHTHPRDFANE</sequence>